<comment type="caution">
    <text evidence="10">The sequence shown here is derived from an EMBL/GenBank/DDBJ whole genome shotgun (WGS) entry which is preliminary data.</text>
</comment>
<dbReference type="EMBL" id="LRIE01000085">
    <property type="protein sequence ID" value="KZM33652.1"/>
    <property type="molecule type" value="Genomic_DNA"/>
</dbReference>
<evidence type="ECO:0000256" key="7">
    <source>
        <dbReference type="ARBA" id="ARBA00023136"/>
    </source>
</evidence>
<feature type="transmembrane region" description="Helical" evidence="9">
    <location>
        <begin position="160"/>
        <end position="178"/>
    </location>
</feature>
<dbReference type="InterPro" id="IPR000522">
    <property type="entry name" value="ABC_transptr_permease_BtuC"/>
</dbReference>
<dbReference type="Pfam" id="PF01032">
    <property type="entry name" value="FecCD"/>
    <property type="match status" value="1"/>
</dbReference>
<feature type="compositionally biased region" description="Polar residues" evidence="8">
    <location>
        <begin position="19"/>
        <end position="30"/>
    </location>
</feature>
<keyword evidence="4" id="KW-1003">Cell membrane</keyword>
<dbReference type="RefSeq" id="WP_082849286.1">
    <property type="nucleotide sequence ID" value="NZ_LRIE01000085.1"/>
</dbReference>
<evidence type="ECO:0000256" key="2">
    <source>
        <dbReference type="ARBA" id="ARBA00007935"/>
    </source>
</evidence>
<dbReference type="Gene3D" id="1.10.3470.10">
    <property type="entry name" value="ABC transporter involved in vitamin B12 uptake, BtuC"/>
    <property type="match status" value="1"/>
</dbReference>
<proteinExistence type="inferred from homology"/>
<dbReference type="AlphaFoldDB" id="A0A163PZ11"/>
<evidence type="ECO:0000256" key="1">
    <source>
        <dbReference type="ARBA" id="ARBA00004651"/>
    </source>
</evidence>
<dbReference type="PANTHER" id="PTHR30472:SF1">
    <property type="entry name" value="FE(3+) DICITRATE TRANSPORT SYSTEM PERMEASE PROTEIN FECC-RELATED"/>
    <property type="match status" value="1"/>
</dbReference>
<keyword evidence="5 9" id="KW-0812">Transmembrane</keyword>
<reference evidence="10 11" key="1">
    <citation type="submission" date="2016-01" db="EMBL/GenBank/DDBJ databases">
        <title>Genome sequence of Oerskovia enterophila VJag, an agar and cellulose degrading bacterium.</title>
        <authorList>
            <person name="Poehlein A."/>
            <person name="Jag V."/>
            <person name="Bengelsdorf F."/>
            <person name="Duerre P."/>
            <person name="Daniel R."/>
        </authorList>
    </citation>
    <scope>NUCLEOTIDE SEQUENCE [LARGE SCALE GENOMIC DNA]</scope>
    <source>
        <strain evidence="10 11">VJag</strain>
    </source>
</reference>
<dbReference type="OrthoDB" id="9782305at2"/>
<dbReference type="FunFam" id="1.10.3470.10:FF:000001">
    <property type="entry name" value="Vitamin B12 ABC transporter permease BtuC"/>
    <property type="match status" value="1"/>
</dbReference>
<dbReference type="STRING" id="43678.OJAG_39720"/>
<feature type="transmembrane region" description="Helical" evidence="9">
    <location>
        <begin position="51"/>
        <end position="75"/>
    </location>
</feature>
<evidence type="ECO:0000313" key="11">
    <source>
        <dbReference type="Proteomes" id="UP000076447"/>
    </source>
</evidence>
<evidence type="ECO:0000256" key="6">
    <source>
        <dbReference type="ARBA" id="ARBA00022989"/>
    </source>
</evidence>
<comment type="similarity">
    <text evidence="2">Belongs to the binding-protein-dependent transport system permease family. FecCD subfamily.</text>
</comment>
<dbReference type="PANTHER" id="PTHR30472">
    <property type="entry name" value="FERRIC ENTEROBACTIN TRANSPORT SYSTEM PERMEASE PROTEIN"/>
    <property type="match status" value="1"/>
</dbReference>
<feature type="transmembrane region" description="Helical" evidence="9">
    <location>
        <begin position="232"/>
        <end position="253"/>
    </location>
</feature>
<feature type="transmembrane region" description="Helical" evidence="9">
    <location>
        <begin position="274"/>
        <end position="299"/>
    </location>
</feature>
<keyword evidence="6 9" id="KW-1133">Transmembrane helix</keyword>
<dbReference type="GO" id="GO:0033214">
    <property type="term" value="P:siderophore-iron import into cell"/>
    <property type="evidence" value="ECO:0007669"/>
    <property type="project" value="TreeGrafter"/>
</dbReference>
<feature type="transmembrane region" description="Helical" evidence="9">
    <location>
        <begin position="190"/>
        <end position="212"/>
    </location>
</feature>
<comment type="subcellular location">
    <subcellularLocation>
        <location evidence="1">Cell membrane</location>
        <topology evidence="1">Multi-pass membrane protein</topology>
    </subcellularLocation>
</comment>
<feature type="region of interest" description="Disordered" evidence="8">
    <location>
        <begin position="1"/>
        <end position="43"/>
    </location>
</feature>
<evidence type="ECO:0000256" key="5">
    <source>
        <dbReference type="ARBA" id="ARBA00022692"/>
    </source>
</evidence>
<evidence type="ECO:0000256" key="4">
    <source>
        <dbReference type="ARBA" id="ARBA00022475"/>
    </source>
</evidence>
<dbReference type="CDD" id="cd06550">
    <property type="entry name" value="TM_ABC_iron-siderophores_like"/>
    <property type="match status" value="1"/>
</dbReference>
<evidence type="ECO:0000256" key="9">
    <source>
        <dbReference type="SAM" id="Phobius"/>
    </source>
</evidence>
<evidence type="ECO:0000313" key="10">
    <source>
        <dbReference type="EMBL" id="KZM33652.1"/>
    </source>
</evidence>
<organism evidence="10 11">
    <name type="scientific">Oerskovia enterophila</name>
    <dbReference type="NCBI Taxonomy" id="43678"/>
    <lineage>
        <taxon>Bacteria</taxon>
        <taxon>Bacillati</taxon>
        <taxon>Actinomycetota</taxon>
        <taxon>Actinomycetes</taxon>
        <taxon>Micrococcales</taxon>
        <taxon>Cellulomonadaceae</taxon>
        <taxon>Oerskovia</taxon>
    </lineage>
</organism>
<dbReference type="SUPFAM" id="SSF81345">
    <property type="entry name" value="ABC transporter involved in vitamin B12 uptake, BtuC"/>
    <property type="match status" value="1"/>
</dbReference>
<evidence type="ECO:0000256" key="3">
    <source>
        <dbReference type="ARBA" id="ARBA00022448"/>
    </source>
</evidence>
<feature type="transmembrane region" description="Helical" evidence="9">
    <location>
        <begin position="133"/>
        <end position="154"/>
    </location>
</feature>
<protein>
    <submittedName>
        <fullName evidence="10">Ferric enterobactin transport system permease protein FepD</fullName>
    </submittedName>
</protein>
<dbReference type="GO" id="GO:0005886">
    <property type="term" value="C:plasma membrane"/>
    <property type="evidence" value="ECO:0007669"/>
    <property type="project" value="UniProtKB-SubCell"/>
</dbReference>
<dbReference type="Proteomes" id="UP000076447">
    <property type="component" value="Unassembled WGS sequence"/>
</dbReference>
<dbReference type="GO" id="GO:0022857">
    <property type="term" value="F:transmembrane transporter activity"/>
    <property type="evidence" value="ECO:0007669"/>
    <property type="project" value="InterPro"/>
</dbReference>
<accession>A0A163PZ11</accession>
<feature type="transmembrane region" description="Helical" evidence="9">
    <location>
        <begin position="350"/>
        <end position="367"/>
    </location>
</feature>
<gene>
    <name evidence="10" type="primary">fepD_3</name>
    <name evidence="10" type="ORF">OJAG_39720</name>
</gene>
<sequence>MSALSPAPAGTLGDHLTADGTTDPTGTSTVRDPAPLGPRARSTRTWRSRTLGLALSIVLLGAVCLVSLVVGARAVPFDVVLDALRAPDGSDAHLVVTELRVPRTVLGVLVGAALGVSGALIQALTRNPLADPGILGVNAGASFGVVLGIAVFGVTSIGQYLPFAFAGAVLATVAVYGLASRGAAATPLRLTLVGIAFGAVLTGISSTLTLLSPETFDRMRFWGTGSITDRPPGTVAAILPFVAAGLLLALLAGRSLDAVALGDDLARSLGARIGTTRVVTIVAVTLLCGAATAAAGPIGFVGLMVPHTVRWFTGPSQRWILAFSTVLAPVLLLGSDVLGRLIVRPAELEVGIVTALVGAPVLVALVRRKNVRGL</sequence>
<keyword evidence="7 9" id="KW-0472">Membrane</keyword>
<evidence type="ECO:0000256" key="8">
    <source>
        <dbReference type="SAM" id="MobiDB-lite"/>
    </source>
</evidence>
<dbReference type="PATRIC" id="fig|43678.3.peg.4148"/>
<feature type="transmembrane region" description="Helical" evidence="9">
    <location>
        <begin position="104"/>
        <end position="121"/>
    </location>
</feature>
<keyword evidence="3" id="KW-0813">Transport</keyword>
<name>A0A163PZ11_9CELL</name>
<dbReference type="InterPro" id="IPR037294">
    <property type="entry name" value="ABC_BtuC-like"/>
</dbReference>
<feature type="transmembrane region" description="Helical" evidence="9">
    <location>
        <begin position="319"/>
        <end position="338"/>
    </location>
</feature>